<dbReference type="Gene3D" id="1.10.569.10">
    <property type="entry name" value="Aldehyde Ferredoxin Oxidoreductase Protein, subunit A, domain 2"/>
    <property type="match status" value="1"/>
</dbReference>
<dbReference type="SUPFAM" id="SSF48310">
    <property type="entry name" value="Aldehyde ferredoxin oxidoreductase, C-terminal domains"/>
    <property type="match status" value="1"/>
</dbReference>
<organism evidence="2">
    <name type="scientific">marine sediment metagenome</name>
    <dbReference type="NCBI Taxonomy" id="412755"/>
    <lineage>
        <taxon>unclassified sequences</taxon>
        <taxon>metagenomes</taxon>
        <taxon>ecological metagenomes</taxon>
    </lineage>
</organism>
<dbReference type="InterPro" id="IPR013984">
    <property type="entry name" value="Ald_Fedxn_OxRdtase_dom2"/>
</dbReference>
<protein>
    <recommendedName>
        <fullName evidence="1">Aldehyde ferredoxin oxidoreductase C-terminal domain-containing protein</fullName>
    </recommendedName>
</protein>
<evidence type="ECO:0000313" key="2">
    <source>
        <dbReference type="EMBL" id="GAG71429.1"/>
    </source>
</evidence>
<dbReference type="GO" id="GO:0016625">
    <property type="term" value="F:oxidoreductase activity, acting on the aldehyde or oxo group of donors, iron-sulfur protein as acceptor"/>
    <property type="evidence" value="ECO:0007669"/>
    <property type="project" value="InterPro"/>
</dbReference>
<name>X0ZPX1_9ZZZZ</name>
<dbReference type="GO" id="GO:0051536">
    <property type="term" value="F:iron-sulfur cluster binding"/>
    <property type="evidence" value="ECO:0007669"/>
    <property type="project" value="InterPro"/>
</dbReference>
<dbReference type="InterPro" id="IPR036021">
    <property type="entry name" value="Tungsten_al_ferr_oxy-like_C"/>
</dbReference>
<accession>X0ZPX1</accession>
<feature type="domain" description="Aldehyde ferredoxin oxidoreductase C-terminal" evidence="1">
    <location>
        <begin position="4"/>
        <end position="66"/>
    </location>
</feature>
<dbReference type="PANTHER" id="PTHR30038:SF0">
    <property type="entry name" value="TUNGSTEN-CONTAINING ALDEHYDE FERREDOXIN OXIDOREDUCTASE"/>
    <property type="match status" value="1"/>
</dbReference>
<gene>
    <name evidence="2" type="ORF">S01H4_11224</name>
</gene>
<dbReference type="AlphaFoldDB" id="X0ZPX1"/>
<dbReference type="PANTHER" id="PTHR30038">
    <property type="entry name" value="ALDEHYDE FERREDOXIN OXIDOREDUCTASE"/>
    <property type="match status" value="1"/>
</dbReference>
<sequence length="66" mass="7409">FYLRSKFYCDNYGIDTIGVSTTTAFLMECYENNILNKEITGGLELHFGNTKAALELIHQMAEGKGI</sequence>
<proteinExistence type="predicted"/>
<dbReference type="GO" id="GO:0009055">
    <property type="term" value="F:electron transfer activity"/>
    <property type="evidence" value="ECO:0007669"/>
    <property type="project" value="InterPro"/>
</dbReference>
<feature type="non-terminal residue" evidence="2">
    <location>
        <position position="1"/>
    </location>
</feature>
<dbReference type="EMBL" id="BART01004488">
    <property type="protein sequence ID" value="GAG71429.1"/>
    <property type="molecule type" value="Genomic_DNA"/>
</dbReference>
<dbReference type="InterPro" id="IPR051919">
    <property type="entry name" value="W-dependent_AOR"/>
</dbReference>
<dbReference type="Pfam" id="PF01314">
    <property type="entry name" value="AFOR_C"/>
    <property type="match status" value="1"/>
</dbReference>
<dbReference type="InterPro" id="IPR001203">
    <property type="entry name" value="OxRdtase_Ald_Fedxn_C"/>
</dbReference>
<comment type="caution">
    <text evidence="2">The sequence shown here is derived from an EMBL/GenBank/DDBJ whole genome shotgun (WGS) entry which is preliminary data.</text>
</comment>
<evidence type="ECO:0000259" key="1">
    <source>
        <dbReference type="Pfam" id="PF01314"/>
    </source>
</evidence>
<reference evidence="2" key="1">
    <citation type="journal article" date="2014" name="Front. Microbiol.">
        <title>High frequency of phylogenetically diverse reductive dehalogenase-homologous genes in deep subseafloor sedimentary metagenomes.</title>
        <authorList>
            <person name="Kawai M."/>
            <person name="Futagami T."/>
            <person name="Toyoda A."/>
            <person name="Takaki Y."/>
            <person name="Nishi S."/>
            <person name="Hori S."/>
            <person name="Arai W."/>
            <person name="Tsubouchi T."/>
            <person name="Morono Y."/>
            <person name="Uchiyama I."/>
            <person name="Ito T."/>
            <person name="Fujiyama A."/>
            <person name="Inagaki F."/>
            <person name="Takami H."/>
        </authorList>
    </citation>
    <scope>NUCLEOTIDE SEQUENCE</scope>
    <source>
        <strain evidence="2">Expedition CK06-06</strain>
    </source>
</reference>